<dbReference type="GO" id="GO:0016301">
    <property type="term" value="F:kinase activity"/>
    <property type="evidence" value="ECO:0007669"/>
    <property type="project" value="UniProtKB-KW"/>
</dbReference>
<name>A0A8X7TMG8_BRACI</name>
<evidence type="ECO:0008006" key="6">
    <source>
        <dbReference type="Google" id="ProtNLM"/>
    </source>
</evidence>
<dbReference type="SUPFAM" id="SSF53613">
    <property type="entry name" value="Ribokinase-like"/>
    <property type="match status" value="1"/>
</dbReference>
<dbReference type="AlphaFoldDB" id="A0A8X7TMG8"/>
<keyword evidence="5" id="KW-1185">Reference proteome</keyword>
<keyword evidence="2" id="KW-0808">Transferase</keyword>
<dbReference type="EMBL" id="JAAMPC010000018">
    <property type="protein sequence ID" value="KAG2245451.1"/>
    <property type="molecule type" value="Genomic_DNA"/>
</dbReference>
<keyword evidence="3" id="KW-0418">Kinase</keyword>
<evidence type="ECO:0000313" key="5">
    <source>
        <dbReference type="Proteomes" id="UP000886595"/>
    </source>
</evidence>
<dbReference type="OrthoDB" id="415590at2759"/>
<accession>A0A8X7TMG8</accession>
<evidence type="ECO:0000256" key="1">
    <source>
        <dbReference type="ARBA" id="ARBA00010688"/>
    </source>
</evidence>
<dbReference type="PANTHER" id="PTHR43320:SF1">
    <property type="entry name" value="OS01G0105900 PROTEIN"/>
    <property type="match status" value="1"/>
</dbReference>
<dbReference type="InterPro" id="IPR029056">
    <property type="entry name" value="Ribokinase-like"/>
</dbReference>
<proteinExistence type="inferred from homology"/>
<protein>
    <recommendedName>
        <fullName evidence="6">Carbohydrate kinase PfkB domain-containing protein</fullName>
    </recommendedName>
</protein>
<dbReference type="Gene3D" id="3.40.1190.20">
    <property type="match status" value="1"/>
</dbReference>
<comment type="caution">
    <text evidence="4">The sequence shown here is derived from an EMBL/GenBank/DDBJ whole genome shotgun (WGS) entry which is preliminary data.</text>
</comment>
<reference evidence="4 5" key="1">
    <citation type="submission" date="2020-02" db="EMBL/GenBank/DDBJ databases">
        <authorList>
            <person name="Ma Q."/>
            <person name="Huang Y."/>
            <person name="Song X."/>
            <person name="Pei D."/>
        </authorList>
    </citation>
    <scope>NUCLEOTIDE SEQUENCE [LARGE SCALE GENOMIC DNA]</scope>
    <source>
        <strain evidence="4">Sxm20200214</strain>
        <tissue evidence="4">Leaf</tissue>
    </source>
</reference>
<dbReference type="PANTHER" id="PTHR43320">
    <property type="entry name" value="SUGAR KINASE"/>
    <property type="match status" value="1"/>
</dbReference>
<organism evidence="4 5">
    <name type="scientific">Brassica carinata</name>
    <name type="common">Ethiopian mustard</name>
    <name type="synonym">Abyssinian cabbage</name>
    <dbReference type="NCBI Taxonomy" id="52824"/>
    <lineage>
        <taxon>Eukaryota</taxon>
        <taxon>Viridiplantae</taxon>
        <taxon>Streptophyta</taxon>
        <taxon>Embryophyta</taxon>
        <taxon>Tracheophyta</taxon>
        <taxon>Spermatophyta</taxon>
        <taxon>Magnoliopsida</taxon>
        <taxon>eudicotyledons</taxon>
        <taxon>Gunneridae</taxon>
        <taxon>Pentapetalae</taxon>
        <taxon>rosids</taxon>
        <taxon>malvids</taxon>
        <taxon>Brassicales</taxon>
        <taxon>Brassicaceae</taxon>
        <taxon>Brassiceae</taxon>
        <taxon>Brassica</taxon>
    </lineage>
</organism>
<evidence type="ECO:0000313" key="4">
    <source>
        <dbReference type="EMBL" id="KAG2245451.1"/>
    </source>
</evidence>
<gene>
    <name evidence="4" type="ORF">Bca52824_092685</name>
</gene>
<dbReference type="Proteomes" id="UP000886595">
    <property type="component" value="Unassembled WGS sequence"/>
</dbReference>
<evidence type="ECO:0000256" key="3">
    <source>
        <dbReference type="ARBA" id="ARBA00022777"/>
    </source>
</evidence>
<sequence length="133" mass="14162">MAGGSVANTVRGLSVGFGVTTGIIGAYGDDEQGQLFVSNMVSVVSVSQDNNVDGRALLQWLVLRYAVPNLEVIKAAIGFAKQEGLSVSLDLASFEPHLVLGLISQLIKVHTCFSILKFLFYVLDDLLTNSSSN</sequence>
<comment type="similarity">
    <text evidence="1">Belongs to the carbohydrate kinase PfkB family.</text>
</comment>
<evidence type="ECO:0000256" key="2">
    <source>
        <dbReference type="ARBA" id="ARBA00022679"/>
    </source>
</evidence>
<dbReference type="InterPro" id="IPR052700">
    <property type="entry name" value="Carb_kinase_PfkB-like"/>
</dbReference>